<dbReference type="CDD" id="cd15489">
    <property type="entry name" value="PHD_SF"/>
    <property type="match status" value="1"/>
</dbReference>
<dbReference type="Gene3D" id="1.20.58.900">
    <property type="match status" value="1"/>
</dbReference>
<dbReference type="GO" id="GO:0005770">
    <property type="term" value="C:late endosome"/>
    <property type="evidence" value="ECO:0007669"/>
    <property type="project" value="UniProtKB-SubCell"/>
</dbReference>
<dbReference type="Pfam" id="PF02759">
    <property type="entry name" value="RUN"/>
    <property type="match status" value="1"/>
</dbReference>
<dbReference type="InterPro" id="IPR037213">
    <property type="entry name" value="Run_dom_sf"/>
</dbReference>
<feature type="region of interest" description="Disordered" evidence="9">
    <location>
        <begin position="221"/>
        <end position="243"/>
    </location>
</feature>
<evidence type="ECO:0000313" key="12">
    <source>
        <dbReference type="Proteomes" id="UP000886998"/>
    </source>
</evidence>
<dbReference type="PANTHER" id="PTHR12326">
    <property type="entry name" value="PLECKSTRIN HOMOLOGY DOMAIN CONTAINING PROTEIN"/>
    <property type="match status" value="1"/>
</dbReference>
<dbReference type="PROSITE" id="PS50826">
    <property type="entry name" value="RUN"/>
    <property type="match status" value="1"/>
</dbReference>
<keyword evidence="8" id="KW-0072">Autophagy</keyword>
<keyword evidence="2" id="KW-0597">Phosphoprotein</keyword>
<dbReference type="Proteomes" id="UP000886998">
    <property type="component" value="Unassembled WGS sequence"/>
</dbReference>
<dbReference type="EMBL" id="BMAV01025331">
    <property type="protein sequence ID" value="GFS40578.1"/>
    <property type="molecule type" value="Genomic_DNA"/>
</dbReference>
<dbReference type="OrthoDB" id="62364at2759"/>
<protein>
    <submittedName>
        <fullName evidence="11">Pleckstrin homology domain-containing family M member 3</fullName>
    </submittedName>
</protein>
<keyword evidence="6" id="KW-0863">Zinc-finger</keyword>
<evidence type="ECO:0000256" key="8">
    <source>
        <dbReference type="ARBA" id="ARBA00023006"/>
    </source>
</evidence>
<reference evidence="11" key="1">
    <citation type="submission" date="2020-08" db="EMBL/GenBank/DDBJ databases">
        <title>Multicomponent nature underlies the extraordinary mechanical properties of spider dragline silk.</title>
        <authorList>
            <person name="Kono N."/>
            <person name="Nakamura H."/>
            <person name="Mori M."/>
            <person name="Yoshida Y."/>
            <person name="Ohtoshi R."/>
            <person name="Malay A.D."/>
            <person name="Moran D.A.P."/>
            <person name="Tomita M."/>
            <person name="Numata K."/>
            <person name="Arakawa K."/>
        </authorList>
    </citation>
    <scope>NUCLEOTIDE SEQUENCE</scope>
</reference>
<evidence type="ECO:0000256" key="9">
    <source>
        <dbReference type="SAM" id="MobiDB-lite"/>
    </source>
</evidence>
<dbReference type="GO" id="GO:0006914">
    <property type="term" value="P:autophagy"/>
    <property type="evidence" value="ECO:0007669"/>
    <property type="project" value="UniProtKB-KW"/>
</dbReference>
<comment type="subcellular location">
    <subcellularLocation>
        <location evidence="1">Late endosome</location>
    </subcellularLocation>
</comment>
<dbReference type="GO" id="GO:0008270">
    <property type="term" value="F:zinc ion binding"/>
    <property type="evidence" value="ECO:0007669"/>
    <property type="project" value="UniProtKB-KW"/>
</dbReference>
<dbReference type="InterPro" id="IPR004012">
    <property type="entry name" value="Run_dom"/>
</dbReference>
<gene>
    <name evidence="11" type="primary">plekhm3</name>
    <name evidence="11" type="ORF">TNIN_82522</name>
</gene>
<keyword evidence="5" id="KW-0967">Endosome</keyword>
<dbReference type="InterPro" id="IPR025258">
    <property type="entry name" value="RH_dom"/>
</dbReference>
<dbReference type="SMART" id="SM01175">
    <property type="entry name" value="DUF4206"/>
    <property type="match status" value="1"/>
</dbReference>
<feature type="region of interest" description="Disordered" evidence="9">
    <location>
        <begin position="71"/>
        <end position="99"/>
    </location>
</feature>
<keyword evidence="7" id="KW-0862">Zinc</keyword>
<organism evidence="11 12">
    <name type="scientific">Trichonephila inaurata madagascariensis</name>
    <dbReference type="NCBI Taxonomy" id="2747483"/>
    <lineage>
        <taxon>Eukaryota</taxon>
        <taxon>Metazoa</taxon>
        <taxon>Ecdysozoa</taxon>
        <taxon>Arthropoda</taxon>
        <taxon>Chelicerata</taxon>
        <taxon>Arachnida</taxon>
        <taxon>Araneae</taxon>
        <taxon>Araneomorphae</taxon>
        <taxon>Entelegynae</taxon>
        <taxon>Araneoidea</taxon>
        <taxon>Nephilidae</taxon>
        <taxon>Trichonephila</taxon>
        <taxon>Trichonephila inaurata</taxon>
    </lineage>
</organism>
<evidence type="ECO:0000256" key="6">
    <source>
        <dbReference type="ARBA" id="ARBA00022771"/>
    </source>
</evidence>
<comment type="caution">
    <text evidence="11">The sequence shown here is derived from an EMBL/GenBank/DDBJ whole genome shotgun (WGS) entry which is preliminary data.</text>
</comment>
<evidence type="ECO:0000256" key="3">
    <source>
        <dbReference type="ARBA" id="ARBA00022723"/>
    </source>
</evidence>
<dbReference type="InterPro" id="IPR051366">
    <property type="entry name" value="DEF8"/>
</dbReference>
<feature type="domain" description="RUN" evidence="10">
    <location>
        <begin position="1"/>
        <end position="46"/>
    </location>
</feature>
<evidence type="ECO:0000256" key="2">
    <source>
        <dbReference type="ARBA" id="ARBA00022553"/>
    </source>
</evidence>
<evidence type="ECO:0000256" key="4">
    <source>
        <dbReference type="ARBA" id="ARBA00022737"/>
    </source>
</evidence>
<dbReference type="Pfam" id="PF13901">
    <property type="entry name" value="RH_dom"/>
    <property type="match status" value="1"/>
</dbReference>
<evidence type="ECO:0000256" key="1">
    <source>
        <dbReference type="ARBA" id="ARBA00004603"/>
    </source>
</evidence>
<sequence length="510" mass="58052">MLSDQSGMQKHYNSSAYLRDEEQSDIMKKLLEGLSIFTFELSCNNSALNVWNNLPLTLANIWTPPVTPQPVMPADCNKSSEKPVESEDNNQVQAESERKEEIINSVLSNSPEIHEVVDSTVSNLENLETCNEQYYEEISSKISSSDSVPDFGIEMIDDFSDQAGSMGNKLGENSGWSSTFEGDGDSNCDQSYDSLLQSYNKNLNKVVIGTPELADTFTSIMQTNDDDDDSQENSPEAKSPDSDFEFVPKYLAVEHADEETKKLMAAVGKLCPEKGLMLQDFKCNSCGRPIGMIYGKSRLCYYDGYNYCYECHENDAEFIPARIVHNWDFKQYPVSKRAKIFISRIDKDPLLDIKVLNPAMYTAIEEMAQIQLLRTQLTFLRSYIFTCKESIAEELRKRLWPREYLYEHVHLYSISDMLEIASGALAQTLQKVIAFAKKHVMSCQLCLVKGFICEVCKNPKPIYPFDIENTYHCDKCLAVYHATCMDSNKYCPKCIRKMKRQQLLESSMPD</sequence>
<evidence type="ECO:0000313" key="11">
    <source>
        <dbReference type="EMBL" id="GFS40578.1"/>
    </source>
</evidence>
<keyword evidence="4" id="KW-0677">Repeat</keyword>
<keyword evidence="12" id="KW-1185">Reference proteome</keyword>
<proteinExistence type="predicted"/>
<evidence type="ECO:0000256" key="7">
    <source>
        <dbReference type="ARBA" id="ARBA00022833"/>
    </source>
</evidence>
<accession>A0A8X6ICP3</accession>
<dbReference type="AlphaFoldDB" id="A0A8X6ICP3"/>
<name>A0A8X6ICP3_9ARAC</name>
<dbReference type="PANTHER" id="PTHR12326:SF12">
    <property type="entry name" value="PLECKSTRIN HOMOLOGY AND RUN DOMAIN CONTAINING M1"/>
    <property type="match status" value="1"/>
</dbReference>
<dbReference type="SUPFAM" id="SSF140741">
    <property type="entry name" value="RUN domain-like"/>
    <property type="match status" value="1"/>
</dbReference>
<evidence type="ECO:0000256" key="5">
    <source>
        <dbReference type="ARBA" id="ARBA00022753"/>
    </source>
</evidence>
<keyword evidence="3" id="KW-0479">Metal-binding</keyword>
<evidence type="ECO:0000259" key="10">
    <source>
        <dbReference type="PROSITE" id="PS50826"/>
    </source>
</evidence>